<keyword evidence="1" id="KW-0812">Transmembrane</keyword>
<reference evidence="3" key="1">
    <citation type="journal article" date="2023" name="Mol. Phylogenet. Evol.">
        <title>Genome-scale phylogeny and comparative genomics of the fungal order Sordariales.</title>
        <authorList>
            <person name="Hensen N."/>
            <person name="Bonometti L."/>
            <person name="Westerberg I."/>
            <person name="Brannstrom I.O."/>
            <person name="Guillou S."/>
            <person name="Cros-Aarteil S."/>
            <person name="Calhoun S."/>
            <person name="Haridas S."/>
            <person name="Kuo A."/>
            <person name="Mondo S."/>
            <person name="Pangilinan J."/>
            <person name="Riley R."/>
            <person name="LaButti K."/>
            <person name="Andreopoulos B."/>
            <person name="Lipzen A."/>
            <person name="Chen C."/>
            <person name="Yan M."/>
            <person name="Daum C."/>
            <person name="Ng V."/>
            <person name="Clum A."/>
            <person name="Steindorff A."/>
            <person name="Ohm R.A."/>
            <person name="Martin F."/>
            <person name="Silar P."/>
            <person name="Natvig D.O."/>
            <person name="Lalanne C."/>
            <person name="Gautier V."/>
            <person name="Ament-Velasquez S.L."/>
            <person name="Kruys A."/>
            <person name="Hutchinson M.I."/>
            <person name="Powell A.J."/>
            <person name="Barry K."/>
            <person name="Miller A.N."/>
            <person name="Grigoriev I.V."/>
            <person name="Debuchy R."/>
            <person name="Gladieux P."/>
            <person name="Hiltunen Thoren M."/>
            <person name="Johannesson H."/>
        </authorList>
    </citation>
    <scope>NUCLEOTIDE SEQUENCE</scope>
    <source>
        <strain evidence="3">PSN324</strain>
    </source>
</reference>
<accession>A0AAV9HUC6</accession>
<comment type="caution">
    <text evidence="3">The sequence shown here is derived from an EMBL/GenBank/DDBJ whole genome shotgun (WGS) entry which is preliminary data.</text>
</comment>
<evidence type="ECO:0000313" key="3">
    <source>
        <dbReference type="EMBL" id="KAK4462651.1"/>
    </source>
</evidence>
<feature type="transmembrane region" description="Helical" evidence="1">
    <location>
        <begin position="38"/>
        <end position="60"/>
    </location>
</feature>
<evidence type="ECO:0000313" key="4">
    <source>
        <dbReference type="Proteomes" id="UP001321749"/>
    </source>
</evidence>
<keyword evidence="1" id="KW-0472">Membrane</keyword>
<keyword evidence="1" id="KW-1133">Transmembrane helix</keyword>
<organism evidence="3 4">
    <name type="scientific">Cladorrhinum samala</name>
    <dbReference type="NCBI Taxonomy" id="585594"/>
    <lineage>
        <taxon>Eukaryota</taxon>
        <taxon>Fungi</taxon>
        <taxon>Dikarya</taxon>
        <taxon>Ascomycota</taxon>
        <taxon>Pezizomycotina</taxon>
        <taxon>Sordariomycetes</taxon>
        <taxon>Sordariomycetidae</taxon>
        <taxon>Sordariales</taxon>
        <taxon>Podosporaceae</taxon>
        <taxon>Cladorrhinum</taxon>
    </lineage>
</organism>
<dbReference type="InterPro" id="IPR049326">
    <property type="entry name" value="Rhodopsin_dom_fungi"/>
</dbReference>
<evidence type="ECO:0000256" key="1">
    <source>
        <dbReference type="SAM" id="Phobius"/>
    </source>
</evidence>
<dbReference type="Proteomes" id="UP001321749">
    <property type="component" value="Unassembled WGS sequence"/>
</dbReference>
<proteinExistence type="predicted"/>
<dbReference type="AlphaFoldDB" id="A0AAV9HUC6"/>
<gene>
    <name evidence="3" type="ORF">QBC42DRAFT_326601</name>
</gene>
<protein>
    <recommendedName>
        <fullName evidence="2">Rhodopsin domain-containing protein</fullName>
    </recommendedName>
</protein>
<reference evidence="3" key="2">
    <citation type="submission" date="2023-06" db="EMBL/GenBank/DDBJ databases">
        <authorList>
            <consortium name="Lawrence Berkeley National Laboratory"/>
            <person name="Mondo S.J."/>
            <person name="Hensen N."/>
            <person name="Bonometti L."/>
            <person name="Westerberg I."/>
            <person name="Brannstrom I.O."/>
            <person name="Guillou S."/>
            <person name="Cros-Aarteil S."/>
            <person name="Calhoun S."/>
            <person name="Haridas S."/>
            <person name="Kuo A."/>
            <person name="Pangilinan J."/>
            <person name="Riley R."/>
            <person name="Labutti K."/>
            <person name="Andreopoulos B."/>
            <person name="Lipzen A."/>
            <person name="Chen C."/>
            <person name="Yanf M."/>
            <person name="Daum C."/>
            <person name="Ng V."/>
            <person name="Clum A."/>
            <person name="Steindorff A."/>
            <person name="Ohm R."/>
            <person name="Martin F."/>
            <person name="Silar P."/>
            <person name="Natvig D."/>
            <person name="Lalanne C."/>
            <person name="Gautier V."/>
            <person name="Ament-Velasquez S.L."/>
            <person name="Kruys A."/>
            <person name="Hutchinson M.I."/>
            <person name="Powell A.J."/>
            <person name="Barry K."/>
            <person name="Miller A.N."/>
            <person name="Grigoriev I.V."/>
            <person name="Debuchy R."/>
            <person name="Gladieux P."/>
            <person name="Thoren M.H."/>
            <person name="Johannesson H."/>
        </authorList>
    </citation>
    <scope>NUCLEOTIDE SEQUENCE</scope>
    <source>
        <strain evidence="3">PSN324</strain>
    </source>
</reference>
<evidence type="ECO:0000259" key="2">
    <source>
        <dbReference type="Pfam" id="PF20684"/>
    </source>
</evidence>
<dbReference type="Pfam" id="PF20684">
    <property type="entry name" value="Fung_rhodopsin"/>
    <property type="match status" value="1"/>
</dbReference>
<feature type="non-terminal residue" evidence="3">
    <location>
        <position position="1"/>
    </location>
</feature>
<keyword evidence="4" id="KW-1185">Reference proteome</keyword>
<feature type="domain" description="Rhodopsin" evidence="2">
    <location>
        <begin position="27"/>
        <end position="70"/>
    </location>
</feature>
<dbReference type="EMBL" id="MU864969">
    <property type="protein sequence ID" value="KAK4462651.1"/>
    <property type="molecule type" value="Genomic_DNA"/>
</dbReference>
<name>A0AAV9HUC6_9PEZI</name>
<sequence>WARDHVVPYEGTQTVCHANRREFVHSLGSSNMSTTKKWFVEGILLLGSFVCVASAIRIVMMDQLVKSPDFILVMNNLRS</sequence>